<feature type="region of interest" description="Disordered" evidence="1">
    <location>
        <begin position="229"/>
        <end position="280"/>
    </location>
</feature>
<proteinExistence type="predicted"/>
<protein>
    <recommendedName>
        <fullName evidence="5">Glycopeptide</fullName>
    </recommendedName>
</protein>
<name>A0A0D7AMY7_9AGAR</name>
<keyword evidence="4" id="KW-1185">Reference proteome</keyword>
<feature type="chain" id="PRO_5002316298" description="Glycopeptide" evidence="2">
    <location>
        <begin position="19"/>
        <end position="280"/>
    </location>
</feature>
<keyword evidence="2" id="KW-0732">Signal</keyword>
<feature type="compositionally biased region" description="Low complexity" evidence="1">
    <location>
        <begin position="229"/>
        <end position="240"/>
    </location>
</feature>
<gene>
    <name evidence="3" type="ORF">FISHEDRAFT_69258</name>
</gene>
<reference evidence="3 4" key="1">
    <citation type="journal article" date="2015" name="Fungal Genet. Biol.">
        <title>Evolution of novel wood decay mechanisms in Agaricales revealed by the genome sequences of Fistulina hepatica and Cylindrobasidium torrendii.</title>
        <authorList>
            <person name="Floudas D."/>
            <person name="Held B.W."/>
            <person name="Riley R."/>
            <person name="Nagy L.G."/>
            <person name="Koehler G."/>
            <person name="Ransdell A.S."/>
            <person name="Younus H."/>
            <person name="Chow J."/>
            <person name="Chiniquy J."/>
            <person name="Lipzen A."/>
            <person name="Tritt A."/>
            <person name="Sun H."/>
            <person name="Haridas S."/>
            <person name="LaButti K."/>
            <person name="Ohm R.A."/>
            <person name="Kues U."/>
            <person name="Blanchette R.A."/>
            <person name="Grigoriev I.V."/>
            <person name="Minto R.E."/>
            <person name="Hibbett D.S."/>
        </authorList>
    </citation>
    <scope>NUCLEOTIDE SEQUENCE [LARGE SCALE GENOMIC DNA]</scope>
    <source>
        <strain evidence="3 4">ATCC 64428</strain>
    </source>
</reference>
<dbReference type="AlphaFoldDB" id="A0A0D7AMY7"/>
<evidence type="ECO:0008006" key="5">
    <source>
        <dbReference type="Google" id="ProtNLM"/>
    </source>
</evidence>
<feature type="signal peptide" evidence="2">
    <location>
        <begin position="1"/>
        <end position="18"/>
    </location>
</feature>
<dbReference type="Proteomes" id="UP000054144">
    <property type="component" value="Unassembled WGS sequence"/>
</dbReference>
<organism evidence="3 4">
    <name type="scientific">Fistulina hepatica ATCC 64428</name>
    <dbReference type="NCBI Taxonomy" id="1128425"/>
    <lineage>
        <taxon>Eukaryota</taxon>
        <taxon>Fungi</taxon>
        <taxon>Dikarya</taxon>
        <taxon>Basidiomycota</taxon>
        <taxon>Agaricomycotina</taxon>
        <taxon>Agaricomycetes</taxon>
        <taxon>Agaricomycetidae</taxon>
        <taxon>Agaricales</taxon>
        <taxon>Fistulinaceae</taxon>
        <taxon>Fistulina</taxon>
    </lineage>
</organism>
<accession>A0A0D7AMY7</accession>
<dbReference type="OrthoDB" id="3342934at2759"/>
<evidence type="ECO:0000256" key="1">
    <source>
        <dbReference type="SAM" id="MobiDB-lite"/>
    </source>
</evidence>
<sequence>MSLSFIFATLLYVLYVAAESHTIKFDNQCGYGYPVLIRGGDVYNLTDNAYTADGTFSSAIAYLQYDDMCNFNGENCTLMEMSLENPVVAGGGSSADISLISPHVFSVGTSFSYYNGCDGQGASCLNASCTTAFRSSDDNQDQVACQDDDVNLLITFCGSSSNSSSDSSSSTAASSTYTSEVVSTSSNDATSTPTYSVDSVSTTAAASPVVSQSTQDPHQAVAVSTASSVASSAVTSASSAPQCSRRRRRRRAVEPDVQALSEESTMHMKLRSHRRDAVGH</sequence>
<evidence type="ECO:0000313" key="3">
    <source>
        <dbReference type="EMBL" id="KIY53119.1"/>
    </source>
</evidence>
<evidence type="ECO:0000256" key="2">
    <source>
        <dbReference type="SAM" id="SignalP"/>
    </source>
</evidence>
<evidence type="ECO:0000313" key="4">
    <source>
        <dbReference type="Proteomes" id="UP000054144"/>
    </source>
</evidence>
<dbReference type="EMBL" id="KN881628">
    <property type="protein sequence ID" value="KIY53119.1"/>
    <property type="molecule type" value="Genomic_DNA"/>
</dbReference>